<organism evidence="2">
    <name type="scientific">uncultured Dysgonomonas sp</name>
    <dbReference type="NCBI Taxonomy" id="206096"/>
    <lineage>
        <taxon>Bacteria</taxon>
        <taxon>Pseudomonadati</taxon>
        <taxon>Bacteroidota</taxon>
        <taxon>Bacteroidia</taxon>
        <taxon>Bacteroidales</taxon>
        <taxon>Dysgonomonadaceae</taxon>
        <taxon>Dysgonomonas</taxon>
        <taxon>environmental samples</taxon>
    </lineage>
</organism>
<dbReference type="InterPro" id="IPR036866">
    <property type="entry name" value="RibonucZ/Hydroxyglut_hydro"/>
</dbReference>
<dbReference type="PROSITE" id="PS51257">
    <property type="entry name" value="PROKAR_LIPOPROTEIN"/>
    <property type="match status" value="1"/>
</dbReference>
<keyword evidence="1" id="KW-0732">Signal</keyword>
<accession>A0A212JCH2</accession>
<dbReference type="PANTHER" id="PTHR43546:SF3">
    <property type="entry name" value="UPF0173 METAL-DEPENDENT HYDROLASE MJ1163"/>
    <property type="match status" value="1"/>
</dbReference>
<sequence length="265" mass="29259">MRKSLLSIFVLTTVLFVSCGNKSTANSSVASTDSLSMNTQPEYIKADVYETSAGSLKVTLVGHASLLFEFGGKIIHVDPYSKVADYSKLPKADLILLTHEHGDHLDSAAIAAVKKADTHFIVSKVCNEILKYGDVINNGDHVHWANLHIDAVPAYNIVNKKPDGEAYHPKGRGNGYIIAFADKRVYVAGDTENIPEMDKLKGTIDIAFLPKNLPYTMNDNMFVDAAKKVQPKVLYPYHMSEFDQENIGKSLDGTNMKLEIRPMKN</sequence>
<dbReference type="AlphaFoldDB" id="A0A212JCH2"/>
<gene>
    <name evidence="2" type="ORF">KL86DYS2_11220</name>
</gene>
<dbReference type="RefSeq" id="WP_296948237.1">
    <property type="nucleotide sequence ID" value="NZ_LT599021.1"/>
</dbReference>
<name>A0A212JCH2_9BACT</name>
<dbReference type="InterPro" id="IPR050114">
    <property type="entry name" value="UPF0173_UPF0282_UlaG_hydrolase"/>
</dbReference>
<evidence type="ECO:0000313" key="2">
    <source>
        <dbReference type="EMBL" id="SBV97147.1"/>
    </source>
</evidence>
<proteinExistence type="predicted"/>
<evidence type="ECO:0000256" key="1">
    <source>
        <dbReference type="SAM" id="SignalP"/>
    </source>
</evidence>
<feature type="signal peptide" evidence="1">
    <location>
        <begin position="1"/>
        <end position="19"/>
    </location>
</feature>
<dbReference type="Pfam" id="PF13483">
    <property type="entry name" value="Lactamase_B_3"/>
    <property type="match status" value="1"/>
</dbReference>
<protein>
    <recommendedName>
        <fullName evidence="3">Metallo-beta-lactamase domain-containing protein</fullName>
    </recommendedName>
</protein>
<dbReference type="PANTHER" id="PTHR43546">
    <property type="entry name" value="UPF0173 METAL-DEPENDENT HYDROLASE MJ1163-RELATED"/>
    <property type="match status" value="1"/>
</dbReference>
<feature type="chain" id="PRO_5013098028" description="Metallo-beta-lactamase domain-containing protein" evidence="1">
    <location>
        <begin position="20"/>
        <end position="265"/>
    </location>
</feature>
<dbReference type="Gene3D" id="3.60.15.10">
    <property type="entry name" value="Ribonuclease Z/Hydroxyacylglutathione hydrolase-like"/>
    <property type="match status" value="1"/>
</dbReference>
<reference evidence="2" key="1">
    <citation type="submission" date="2016-04" db="EMBL/GenBank/DDBJ databases">
        <authorList>
            <person name="Evans L.H."/>
            <person name="Alamgir A."/>
            <person name="Owens N."/>
            <person name="Weber N.D."/>
            <person name="Virtaneva K."/>
            <person name="Barbian K."/>
            <person name="Babar A."/>
            <person name="Rosenke K."/>
        </authorList>
    </citation>
    <scope>NUCLEOTIDE SEQUENCE</scope>
    <source>
        <strain evidence="2">86-2</strain>
    </source>
</reference>
<dbReference type="EMBL" id="FLUL01000001">
    <property type="protein sequence ID" value="SBV97147.1"/>
    <property type="molecule type" value="Genomic_DNA"/>
</dbReference>
<dbReference type="SUPFAM" id="SSF56281">
    <property type="entry name" value="Metallo-hydrolase/oxidoreductase"/>
    <property type="match status" value="1"/>
</dbReference>
<evidence type="ECO:0008006" key="3">
    <source>
        <dbReference type="Google" id="ProtNLM"/>
    </source>
</evidence>